<organism evidence="4 5">
    <name type="scientific">Intestinimonas massiliensis</name>
    <name type="common">ex Afouda et al. 2020</name>
    <dbReference type="NCBI Taxonomy" id="1673721"/>
    <lineage>
        <taxon>Bacteria</taxon>
        <taxon>Bacillati</taxon>
        <taxon>Bacillota</taxon>
        <taxon>Clostridia</taxon>
        <taxon>Eubacteriales</taxon>
        <taxon>Intestinimonas</taxon>
    </lineage>
</organism>
<feature type="DNA-binding region" description="OmpR/PhoB-type" evidence="2">
    <location>
        <begin position="39"/>
        <end position="138"/>
    </location>
</feature>
<keyword evidence="5" id="KW-1185">Reference proteome</keyword>
<dbReference type="InterPro" id="IPR036388">
    <property type="entry name" value="WH-like_DNA-bd_sf"/>
</dbReference>
<protein>
    <submittedName>
        <fullName evidence="4">Response regulator transcription factor</fullName>
    </submittedName>
</protein>
<dbReference type="PROSITE" id="PS51755">
    <property type="entry name" value="OMPR_PHOB"/>
    <property type="match status" value="1"/>
</dbReference>
<dbReference type="SMART" id="SM00862">
    <property type="entry name" value="Trans_reg_C"/>
    <property type="match status" value="1"/>
</dbReference>
<evidence type="ECO:0000313" key="5">
    <source>
        <dbReference type="Proteomes" id="UP001200313"/>
    </source>
</evidence>
<sequence>MDEIIVIRAADPDGSIFKAIVNALKDKRTEAVHVADTVSSVLRVGELEIHHEYRWVMMAGREVRLNHGEYAMLYCMASSPGQVFSKAQLYAAAWGEEYLHGTNSVENIIWRLRKKLEPDPRNPIYIKTVIGMGYKMVVPENTDRQWK</sequence>
<keyword evidence="1 2" id="KW-0238">DNA-binding</keyword>
<dbReference type="Proteomes" id="UP001200313">
    <property type="component" value="Unassembled WGS sequence"/>
</dbReference>
<evidence type="ECO:0000313" key="4">
    <source>
        <dbReference type="EMBL" id="MCG4525614.1"/>
    </source>
</evidence>
<evidence type="ECO:0000256" key="1">
    <source>
        <dbReference type="ARBA" id="ARBA00023125"/>
    </source>
</evidence>
<name>A0ABS9M5G0_9FIRM</name>
<dbReference type="EMBL" id="JAKNJB010000001">
    <property type="protein sequence ID" value="MCG4525614.1"/>
    <property type="molecule type" value="Genomic_DNA"/>
</dbReference>
<evidence type="ECO:0000259" key="3">
    <source>
        <dbReference type="PROSITE" id="PS51755"/>
    </source>
</evidence>
<dbReference type="CDD" id="cd00383">
    <property type="entry name" value="trans_reg_C"/>
    <property type="match status" value="1"/>
</dbReference>
<dbReference type="Pfam" id="PF00486">
    <property type="entry name" value="Trans_reg_C"/>
    <property type="match status" value="1"/>
</dbReference>
<gene>
    <name evidence="4" type="ORF">L0P79_00795</name>
</gene>
<dbReference type="Gene3D" id="1.10.10.10">
    <property type="entry name" value="Winged helix-like DNA-binding domain superfamily/Winged helix DNA-binding domain"/>
    <property type="match status" value="1"/>
</dbReference>
<evidence type="ECO:0000256" key="2">
    <source>
        <dbReference type="PROSITE-ProRule" id="PRU01091"/>
    </source>
</evidence>
<accession>A0ABS9M5G0</accession>
<reference evidence="4 5" key="1">
    <citation type="submission" date="2022-01" db="EMBL/GenBank/DDBJ databases">
        <title>Collection of gut derived symbiotic bacterial strains cultured from healthy donors.</title>
        <authorList>
            <person name="Lin H."/>
            <person name="Kohout C."/>
            <person name="Waligurski E."/>
            <person name="Pamer E.G."/>
        </authorList>
    </citation>
    <scope>NUCLEOTIDE SEQUENCE [LARGE SCALE GENOMIC DNA]</scope>
    <source>
        <strain evidence="4 5">DFI.3.7</strain>
    </source>
</reference>
<dbReference type="InterPro" id="IPR016032">
    <property type="entry name" value="Sig_transdc_resp-reg_C-effctor"/>
</dbReference>
<dbReference type="InterPro" id="IPR001867">
    <property type="entry name" value="OmpR/PhoB-type_DNA-bd"/>
</dbReference>
<dbReference type="RefSeq" id="WP_006573103.1">
    <property type="nucleotide sequence ID" value="NZ_JAKNJB010000001.1"/>
</dbReference>
<proteinExistence type="predicted"/>
<dbReference type="SUPFAM" id="SSF46894">
    <property type="entry name" value="C-terminal effector domain of the bipartite response regulators"/>
    <property type="match status" value="1"/>
</dbReference>
<comment type="caution">
    <text evidence="4">The sequence shown here is derived from an EMBL/GenBank/DDBJ whole genome shotgun (WGS) entry which is preliminary data.</text>
</comment>
<feature type="domain" description="OmpR/PhoB-type" evidence="3">
    <location>
        <begin position="39"/>
        <end position="138"/>
    </location>
</feature>